<dbReference type="InterPro" id="IPR026015">
    <property type="entry name" value="ATP_synth_OSCP/delta_N_sf"/>
</dbReference>
<evidence type="ECO:0000256" key="6">
    <source>
        <dbReference type="ARBA" id="ARBA00023310"/>
    </source>
</evidence>
<evidence type="ECO:0000313" key="8">
    <source>
        <dbReference type="Proteomes" id="UP000177407"/>
    </source>
</evidence>
<dbReference type="InterPro" id="IPR000711">
    <property type="entry name" value="ATPase_OSCP/dsu"/>
</dbReference>
<dbReference type="EMBL" id="MFGA01000016">
    <property type="protein sequence ID" value="OGF21091.1"/>
    <property type="molecule type" value="Genomic_DNA"/>
</dbReference>
<organism evidence="7 8">
    <name type="scientific">Candidatus Falkowbacteria bacterium RIFOXYA2_FULL_38_12</name>
    <dbReference type="NCBI Taxonomy" id="1797993"/>
    <lineage>
        <taxon>Bacteria</taxon>
        <taxon>Candidatus Falkowiibacteriota</taxon>
    </lineage>
</organism>
<reference evidence="7 8" key="1">
    <citation type="journal article" date="2016" name="Nat. Commun.">
        <title>Thousands of microbial genomes shed light on interconnected biogeochemical processes in an aquifer system.</title>
        <authorList>
            <person name="Anantharaman K."/>
            <person name="Brown C.T."/>
            <person name="Hug L.A."/>
            <person name="Sharon I."/>
            <person name="Castelle C.J."/>
            <person name="Probst A.J."/>
            <person name="Thomas B.C."/>
            <person name="Singh A."/>
            <person name="Wilkins M.J."/>
            <person name="Karaoz U."/>
            <person name="Brodie E.L."/>
            <person name="Williams K.H."/>
            <person name="Hubbard S.S."/>
            <person name="Banfield J.F."/>
        </authorList>
    </citation>
    <scope>NUCLEOTIDE SEQUENCE [LARGE SCALE GENOMIC DNA]</scope>
</reference>
<keyword evidence="2" id="KW-0813">Transport</keyword>
<evidence type="ECO:0000256" key="1">
    <source>
        <dbReference type="ARBA" id="ARBA00004370"/>
    </source>
</evidence>
<evidence type="ECO:0000256" key="3">
    <source>
        <dbReference type="ARBA" id="ARBA00022781"/>
    </source>
</evidence>
<dbReference type="Proteomes" id="UP000177407">
    <property type="component" value="Unassembled WGS sequence"/>
</dbReference>
<dbReference type="PANTHER" id="PTHR11910">
    <property type="entry name" value="ATP SYNTHASE DELTA CHAIN"/>
    <property type="match status" value="1"/>
</dbReference>
<evidence type="ECO:0000256" key="5">
    <source>
        <dbReference type="ARBA" id="ARBA00023136"/>
    </source>
</evidence>
<dbReference type="HAMAP" id="MF_01416">
    <property type="entry name" value="ATP_synth_delta_bact"/>
    <property type="match status" value="1"/>
</dbReference>
<accession>A0A1F5S484</accession>
<comment type="subcellular location">
    <subcellularLocation>
        <location evidence="1">Membrane</location>
    </subcellularLocation>
</comment>
<comment type="caution">
    <text evidence="7">The sequence shown here is derived from an EMBL/GenBank/DDBJ whole genome shotgun (WGS) entry which is preliminary data.</text>
</comment>
<dbReference type="AlphaFoldDB" id="A0A1F5S484"/>
<evidence type="ECO:0000256" key="2">
    <source>
        <dbReference type="ARBA" id="ARBA00022448"/>
    </source>
</evidence>
<keyword evidence="5" id="KW-0472">Membrane</keyword>
<dbReference type="Pfam" id="PF00213">
    <property type="entry name" value="OSCP"/>
    <property type="match status" value="1"/>
</dbReference>
<dbReference type="GO" id="GO:0016020">
    <property type="term" value="C:membrane"/>
    <property type="evidence" value="ECO:0007669"/>
    <property type="project" value="UniProtKB-SubCell"/>
</dbReference>
<name>A0A1F5S484_9BACT</name>
<evidence type="ECO:0000256" key="4">
    <source>
        <dbReference type="ARBA" id="ARBA00023065"/>
    </source>
</evidence>
<dbReference type="SUPFAM" id="SSF47928">
    <property type="entry name" value="N-terminal domain of the delta subunit of the F1F0-ATP synthase"/>
    <property type="match status" value="1"/>
</dbReference>
<proteinExistence type="inferred from homology"/>
<keyword evidence="6" id="KW-0066">ATP synthesis</keyword>
<feature type="non-terminal residue" evidence="7">
    <location>
        <position position="134"/>
    </location>
</feature>
<dbReference type="NCBIfam" id="TIGR01145">
    <property type="entry name" value="ATP_synt_delta"/>
    <property type="match status" value="1"/>
</dbReference>
<keyword evidence="4" id="KW-0406">Ion transport</keyword>
<gene>
    <name evidence="7" type="ORF">A2257_01615</name>
</gene>
<dbReference type="GO" id="GO:0046933">
    <property type="term" value="F:proton-transporting ATP synthase activity, rotational mechanism"/>
    <property type="evidence" value="ECO:0007669"/>
    <property type="project" value="InterPro"/>
</dbReference>
<evidence type="ECO:0000313" key="7">
    <source>
        <dbReference type="EMBL" id="OGF21091.1"/>
    </source>
</evidence>
<sequence length="134" mass="15376">MKIKPKQYATALYESIFGLSREKTDLVVENFINFLAKNNLLKLAPQIISYFQKYANQKEGIVDLKIRTAHKLKNETTSQIKNILPELLGKKIEKINVTEEVEEGLIGGFSLECDDFIFDSTIKNKLKIIKNNLK</sequence>
<protein>
    <submittedName>
        <fullName evidence="7">ATP synthase F1 subunit delta</fullName>
    </submittedName>
</protein>
<keyword evidence="3" id="KW-0375">Hydrogen ion transport</keyword>